<protein>
    <submittedName>
        <fullName evidence="2">DUF4261 domain-containing protein</fullName>
    </submittedName>
</protein>
<dbReference type="InterPro" id="IPR025357">
    <property type="entry name" value="DUF4261"/>
</dbReference>
<feature type="domain" description="DUF4261" evidence="1">
    <location>
        <begin position="172"/>
        <end position="234"/>
    </location>
</feature>
<evidence type="ECO:0000313" key="3">
    <source>
        <dbReference type="Proteomes" id="UP000662747"/>
    </source>
</evidence>
<dbReference type="Proteomes" id="UP000662747">
    <property type="component" value="Chromosome"/>
</dbReference>
<proteinExistence type="predicted"/>
<organism evidence="2 3">
    <name type="scientific">Pyxidicoccus parkwayensis</name>
    <dbReference type="NCBI Taxonomy" id="2813578"/>
    <lineage>
        <taxon>Bacteria</taxon>
        <taxon>Pseudomonadati</taxon>
        <taxon>Myxococcota</taxon>
        <taxon>Myxococcia</taxon>
        <taxon>Myxococcales</taxon>
        <taxon>Cystobacterineae</taxon>
        <taxon>Myxococcaceae</taxon>
        <taxon>Pyxidicoccus</taxon>
    </lineage>
</organism>
<dbReference type="Pfam" id="PF14080">
    <property type="entry name" value="DUF4261"/>
    <property type="match status" value="1"/>
</dbReference>
<name>A0ABX7P7Y3_9BACT</name>
<sequence>MRVSFVLLSTAVPLDGEAISRSHLELSSKATRLVPDETREDGITCLRLQDDSGDVILAPVPAPIATGEVEAAAALSLASFAKMPGLAPHAAHVIVTFRDEARRAPAAEALVLAQVTAAVAHAAGAVGVYWGMGHVAHPAEFFIDAVRDLDLPLPALTGLSIVRDGKGVSILSVGMEQFELPNMLVLADKSQGGEAIQFVFDMQGYVLKRGRTLPDGDTVGRTAEERLQVRYVPSPTDASVKVAQVDMRKPGLWARARQFLRN</sequence>
<accession>A0ABX7P7Y3</accession>
<gene>
    <name evidence="2" type="ORF">JY651_17160</name>
</gene>
<reference evidence="2 3" key="1">
    <citation type="submission" date="2021-02" db="EMBL/GenBank/DDBJ databases">
        <title>De Novo genome assembly of isolated myxobacteria.</title>
        <authorList>
            <person name="Stevens D.C."/>
        </authorList>
    </citation>
    <scope>NUCLEOTIDE SEQUENCE [LARGE SCALE GENOMIC DNA]</scope>
    <source>
        <strain evidence="3">SCPEA02</strain>
    </source>
</reference>
<dbReference type="EMBL" id="CP071090">
    <property type="protein sequence ID" value="QSQ26552.1"/>
    <property type="molecule type" value="Genomic_DNA"/>
</dbReference>
<evidence type="ECO:0000313" key="2">
    <source>
        <dbReference type="EMBL" id="QSQ26552.1"/>
    </source>
</evidence>
<dbReference type="RefSeq" id="WP_206728097.1">
    <property type="nucleotide sequence ID" value="NZ_CP071090.1"/>
</dbReference>
<keyword evidence="3" id="KW-1185">Reference proteome</keyword>
<evidence type="ECO:0000259" key="1">
    <source>
        <dbReference type="Pfam" id="PF14080"/>
    </source>
</evidence>